<dbReference type="AlphaFoldDB" id="A0AA38P7T8"/>
<evidence type="ECO:0000259" key="1">
    <source>
        <dbReference type="Pfam" id="PF20415"/>
    </source>
</evidence>
<protein>
    <recommendedName>
        <fullName evidence="1">DUF6699 domain-containing protein</fullName>
    </recommendedName>
</protein>
<accession>A0AA38P7T8</accession>
<reference evidence="2" key="1">
    <citation type="submission" date="2022-08" db="EMBL/GenBank/DDBJ databases">
        <authorList>
            <consortium name="DOE Joint Genome Institute"/>
            <person name="Min B."/>
            <person name="Riley R."/>
            <person name="Sierra-Patev S."/>
            <person name="Naranjo-Ortiz M."/>
            <person name="Looney B."/>
            <person name="Konkel Z."/>
            <person name="Slot J.C."/>
            <person name="Sakamoto Y."/>
            <person name="Steenwyk J.L."/>
            <person name="Rokas A."/>
            <person name="Carro J."/>
            <person name="Camarero S."/>
            <person name="Ferreira P."/>
            <person name="Molpeceres G."/>
            <person name="Ruiz-Duenas F.J."/>
            <person name="Serrano A."/>
            <person name="Henrissat B."/>
            <person name="Drula E."/>
            <person name="Hughes K.W."/>
            <person name="Mata J.L."/>
            <person name="Ishikawa N.K."/>
            <person name="Vargas-Isla R."/>
            <person name="Ushijima S."/>
            <person name="Smith C.A."/>
            <person name="Ahrendt S."/>
            <person name="Andreopoulos W."/>
            <person name="He G."/>
            <person name="Labutti K."/>
            <person name="Lipzen A."/>
            <person name="Ng V."/>
            <person name="Sandor L."/>
            <person name="Barry K."/>
            <person name="Martinez A.T."/>
            <person name="Xiao Y."/>
            <person name="Gibbons J.G."/>
            <person name="Terashima K."/>
            <person name="Hibbett D.S."/>
            <person name="Grigoriev I.V."/>
        </authorList>
    </citation>
    <scope>NUCLEOTIDE SEQUENCE</scope>
    <source>
        <strain evidence="2">TFB9207</strain>
    </source>
</reference>
<dbReference type="EMBL" id="MU806228">
    <property type="protein sequence ID" value="KAJ3837700.1"/>
    <property type="molecule type" value="Genomic_DNA"/>
</dbReference>
<dbReference type="Proteomes" id="UP001163846">
    <property type="component" value="Unassembled WGS sequence"/>
</dbReference>
<feature type="domain" description="DUF6699" evidence="1">
    <location>
        <begin position="29"/>
        <end position="163"/>
    </location>
</feature>
<sequence>MPTTPSIVHPLLSHQPYTMLEGMKNPSLLSWNMREAPSVFLRVDSSPIRTLRSHELAALAIQPSAHHLRIRCGIFSDSDTWYIEARNPSGVTVQDVLVAIYEAFQQPYGNEEFNTLCPKTQAMVLHAYHARVRAMPHPRLAWEAGIQRGDCLMQHTWFGGLSLAYEGGDVENTCMLSLRRVDDQPIYSSPTRVAPRPAPFR</sequence>
<dbReference type="InterPro" id="IPR046522">
    <property type="entry name" value="DUF6699"/>
</dbReference>
<evidence type="ECO:0000313" key="3">
    <source>
        <dbReference type="Proteomes" id="UP001163846"/>
    </source>
</evidence>
<name>A0AA38P7T8_9AGAR</name>
<gene>
    <name evidence="2" type="ORF">F5878DRAFT_203389</name>
</gene>
<proteinExistence type="predicted"/>
<dbReference type="Pfam" id="PF20415">
    <property type="entry name" value="DUF6699"/>
    <property type="match status" value="1"/>
</dbReference>
<evidence type="ECO:0000313" key="2">
    <source>
        <dbReference type="EMBL" id="KAJ3837700.1"/>
    </source>
</evidence>
<comment type="caution">
    <text evidence="2">The sequence shown here is derived from an EMBL/GenBank/DDBJ whole genome shotgun (WGS) entry which is preliminary data.</text>
</comment>
<organism evidence="2 3">
    <name type="scientific">Lentinula raphanica</name>
    <dbReference type="NCBI Taxonomy" id="153919"/>
    <lineage>
        <taxon>Eukaryota</taxon>
        <taxon>Fungi</taxon>
        <taxon>Dikarya</taxon>
        <taxon>Basidiomycota</taxon>
        <taxon>Agaricomycotina</taxon>
        <taxon>Agaricomycetes</taxon>
        <taxon>Agaricomycetidae</taxon>
        <taxon>Agaricales</taxon>
        <taxon>Marasmiineae</taxon>
        <taxon>Omphalotaceae</taxon>
        <taxon>Lentinula</taxon>
    </lineage>
</organism>
<keyword evidence="3" id="KW-1185">Reference proteome</keyword>